<dbReference type="InterPro" id="IPR003416">
    <property type="entry name" value="MgtC/SapB/SrpB/YhiD_fam"/>
</dbReference>
<evidence type="ECO:0000256" key="7">
    <source>
        <dbReference type="RuleBase" id="RU365041"/>
    </source>
</evidence>
<keyword evidence="3" id="KW-1003">Cell membrane</keyword>
<organism evidence="10 11">
    <name type="scientific">Aquamicrobium terrae</name>
    <dbReference type="NCBI Taxonomy" id="1324945"/>
    <lineage>
        <taxon>Bacteria</taxon>
        <taxon>Pseudomonadati</taxon>
        <taxon>Pseudomonadota</taxon>
        <taxon>Alphaproteobacteria</taxon>
        <taxon>Hyphomicrobiales</taxon>
        <taxon>Phyllobacteriaceae</taxon>
        <taxon>Aquamicrobium</taxon>
    </lineage>
</organism>
<proteinExistence type="inferred from homology"/>
<reference evidence="10 11" key="1">
    <citation type="submission" date="2024-06" db="EMBL/GenBank/DDBJ databases">
        <title>Genomic Encyclopedia of Type Strains, Phase IV (KMG-IV): sequencing the most valuable type-strain genomes for metagenomic binning, comparative biology and taxonomic classification.</title>
        <authorList>
            <person name="Goeker M."/>
        </authorList>
    </citation>
    <scope>NUCLEOTIDE SEQUENCE [LARGE SCALE GENOMIC DNA]</scope>
    <source>
        <strain evidence="10 11">DSM 27865</strain>
    </source>
</reference>
<comment type="similarity">
    <text evidence="2 7">Belongs to the MgtC/SapB family.</text>
</comment>
<feature type="domain" description="MgtC/SapB/SrpB/YhiD N-terminal" evidence="9">
    <location>
        <begin position="65"/>
        <end position="194"/>
    </location>
</feature>
<feature type="transmembrane region" description="Helical" evidence="7">
    <location>
        <begin position="152"/>
        <end position="169"/>
    </location>
</feature>
<comment type="caution">
    <text evidence="10">The sequence shown here is derived from an EMBL/GenBank/DDBJ whole genome shotgun (WGS) entry which is preliminary data.</text>
</comment>
<feature type="transmembrane region" description="Helical" evidence="7">
    <location>
        <begin position="126"/>
        <end position="145"/>
    </location>
</feature>
<evidence type="ECO:0000313" key="11">
    <source>
        <dbReference type="Proteomes" id="UP001549076"/>
    </source>
</evidence>
<evidence type="ECO:0000256" key="8">
    <source>
        <dbReference type="SAM" id="MobiDB-lite"/>
    </source>
</evidence>
<sequence>MAGFSRFPLLANEAADERLSRPARSFVAQLRNRFRLRPFMASMETLAQEFGHDTWLPFPVIAARLLLAAVFGAVVGMEREWRNQPAGLRTHILICLATAAIAILTIEITHVEDFDGQEIRIDPIRLIEATTAGVAFLAAGLIFFARGEVHGLTTGAGMWLAGAIGLAVGLGFWQIASFATLLAVIVLGLLHIAQRHKQPDEKETRPAKPDGSDRGAAS</sequence>
<dbReference type="PANTHER" id="PTHR33778">
    <property type="entry name" value="PROTEIN MGTC"/>
    <property type="match status" value="1"/>
</dbReference>
<name>A0ABV2MWX3_9HYPH</name>
<evidence type="ECO:0000256" key="4">
    <source>
        <dbReference type="ARBA" id="ARBA00022692"/>
    </source>
</evidence>
<feature type="region of interest" description="Disordered" evidence="8">
    <location>
        <begin position="198"/>
        <end position="218"/>
    </location>
</feature>
<gene>
    <name evidence="10" type="ORF">ABID37_001516</name>
</gene>
<evidence type="ECO:0000256" key="5">
    <source>
        <dbReference type="ARBA" id="ARBA00022989"/>
    </source>
</evidence>
<dbReference type="Pfam" id="PF02308">
    <property type="entry name" value="MgtC"/>
    <property type="match status" value="1"/>
</dbReference>
<evidence type="ECO:0000256" key="2">
    <source>
        <dbReference type="ARBA" id="ARBA00009298"/>
    </source>
</evidence>
<keyword evidence="6 7" id="KW-0472">Membrane</keyword>
<protein>
    <recommendedName>
        <fullName evidence="7">Protein MgtC</fullName>
    </recommendedName>
</protein>
<keyword evidence="7" id="KW-0997">Cell inner membrane</keyword>
<accession>A0ABV2MWX3</accession>
<feature type="transmembrane region" description="Helical" evidence="7">
    <location>
        <begin position="55"/>
        <end position="76"/>
    </location>
</feature>
<keyword evidence="4 7" id="KW-0812">Transmembrane</keyword>
<evidence type="ECO:0000259" key="9">
    <source>
        <dbReference type="Pfam" id="PF02308"/>
    </source>
</evidence>
<dbReference type="SUPFAM" id="SSF103473">
    <property type="entry name" value="MFS general substrate transporter"/>
    <property type="match status" value="1"/>
</dbReference>
<dbReference type="InterPro" id="IPR049177">
    <property type="entry name" value="MgtC_SapB_SrpB_YhiD_N"/>
</dbReference>
<evidence type="ECO:0000256" key="6">
    <source>
        <dbReference type="ARBA" id="ARBA00023136"/>
    </source>
</evidence>
<dbReference type="PRINTS" id="PR01837">
    <property type="entry name" value="MGTCSAPBPROT"/>
</dbReference>
<keyword evidence="5 7" id="KW-1133">Transmembrane helix</keyword>
<feature type="transmembrane region" description="Helical" evidence="7">
    <location>
        <begin position="175"/>
        <end position="193"/>
    </location>
</feature>
<evidence type="ECO:0000256" key="1">
    <source>
        <dbReference type="ARBA" id="ARBA00004651"/>
    </source>
</evidence>
<evidence type="ECO:0000256" key="3">
    <source>
        <dbReference type="ARBA" id="ARBA00022475"/>
    </source>
</evidence>
<feature type="transmembrane region" description="Helical" evidence="7">
    <location>
        <begin position="88"/>
        <end position="106"/>
    </location>
</feature>
<dbReference type="EMBL" id="JBEPML010000004">
    <property type="protein sequence ID" value="MET3791308.1"/>
    <property type="molecule type" value="Genomic_DNA"/>
</dbReference>
<comment type="subcellular location">
    <subcellularLocation>
        <location evidence="7">Cell inner membrane</location>
        <topology evidence="7">Multi-pass membrane protein</topology>
    </subcellularLocation>
    <subcellularLocation>
        <location evidence="1">Cell membrane</location>
        <topology evidence="1">Multi-pass membrane protein</topology>
    </subcellularLocation>
</comment>
<dbReference type="PANTHER" id="PTHR33778:SF1">
    <property type="entry name" value="MAGNESIUM TRANSPORTER YHID-RELATED"/>
    <property type="match status" value="1"/>
</dbReference>
<dbReference type="InterPro" id="IPR036259">
    <property type="entry name" value="MFS_trans_sf"/>
</dbReference>
<keyword evidence="11" id="KW-1185">Reference proteome</keyword>
<evidence type="ECO:0000313" key="10">
    <source>
        <dbReference type="EMBL" id="MET3791308.1"/>
    </source>
</evidence>
<dbReference type="Proteomes" id="UP001549076">
    <property type="component" value="Unassembled WGS sequence"/>
</dbReference>